<feature type="transmembrane region" description="Helical" evidence="6">
    <location>
        <begin position="297"/>
        <end position="318"/>
    </location>
</feature>
<evidence type="ECO:0000256" key="6">
    <source>
        <dbReference type="SAM" id="Phobius"/>
    </source>
</evidence>
<proteinExistence type="predicted"/>
<feature type="transmembrane region" description="Helical" evidence="6">
    <location>
        <begin position="91"/>
        <end position="113"/>
    </location>
</feature>
<keyword evidence="2" id="KW-1003">Cell membrane</keyword>
<dbReference type="PANTHER" id="PTHR11328">
    <property type="entry name" value="MAJOR FACILITATOR SUPERFAMILY DOMAIN-CONTAINING PROTEIN"/>
    <property type="match status" value="1"/>
</dbReference>
<accession>A0A2A7A060</accession>
<feature type="transmembrane region" description="Helical" evidence="6">
    <location>
        <begin position="428"/>
        <end position="448"/>
    </location>
</feature>
<dbReference type="RefSeq" id="WP_097783084.1">
    <property type="nucleotide sequence ID" value="NZ_NMTV01000045.1"/>
</dbReference>
<dbReference type="GO" id="GO:0015293">
    <property type="term" value="F:symporter activity"/>
    <property type="evidence" value="ECO:0007669"/>
    <property type="project" value="InterPro"/>
</dbReference>
<keyword evidence="3 6" id="KW-0812">Transmembrane</keyword>
<sequence length="533" mass="58194">MKNHTPDASGKGLNRAKPYQLVLFPLNNGATNVYFVLILSYVAQFGSSILHLGIFASLMVTVMRVCDAITDPIIGAMMDRTSTRIGKFRPFMILGSVVMALSVIALYILLPLIPDTMMLLRYVGFTVVYFIWVLGYTFQTSVTRAGQTVLTNDPNQRPMFTIFNTVGSLLGMGIMQFLIPLVKAMYDVKDAAGNVITSGYADPMVYRIITPIGIGISVLLTILAIIGIAEKDCPEFYGLGGKQETVKLSEYAQIIKANKPMQRLMVAGAGCKLALAIATNTTVLLALYGIVMGNYNSLYLPMMVLGYVCAVPFFLLSMRTSQKKGQRASLIRYVSVALICYVGVLVLLLVSDYGNPSLMLSFPFECGGAINLYTILFILFFGVGYGAYYATADMPIPMVADCSDYETYRSGKYIPGIMGTMFSLVDKLVSSLAQTLVAIIFLACAGLSELPTDSTPYSMGIKVAVIIMFCVIPMLAWAATLLAMKGYTLTGAKMKEIQAVNAARKTAIEQGMSLEEAMERYQTMDQVPEQLRN</sequence>
<protein>
    <submittedName>
        <fullName evidence="7">Sugar transporter</fullName>
    </submittedName>
</protein>
<gene>
    <name evidence="7" type="ORF">CGS55_07190</name>
</gene>
<keyword evidence="7" id="KW-0762">Sugar transport</keyword>
<dbReference type="InterPro" id="IPR039672">
    <property type="entry name" value="MFS_2"/>
</dbReference>
<keyword evidence="4 6" id="KW-1133">Transmembrane helix</keyword>
<feature type="transmembrane region" description="Helical" evidence="6">
    <location>
        <begin position="208"/>
        <end position="229"/>
    </location>
</feature>
<feature type="transmembrane region" description="Helical" evidence="6">
    <location>
        <begin position="49"/>
        <end position="70"/>
    </location>
</feature>
<dbReference type="AlphaFoldDB" id="A0A2A7A060"/>
<comment type="subcellular location">
    <subcellularLocation>
        <location evidence="1">Cell membrane</location>
        <topology evidence="1">Multi-pass membrane protein</topology>
    </subcellularLocation>
</comment>
<dbReference type="SUPFAM" id="SSF103473">
    <property type="entry name" value="MFS general substrate transporter"/>
    <property type="match status" value="1"/>
</dbReference>
<evidence type="ECO:0000313" key="7">
    <source>
        <dbReference type="EMBL" id="PDX72559.1"/>
    </source>
</evidence>
<feature type="transmembrane region" description="Helical" evidence="6">
    <location>
        <begin position="330"/>
        <end position="350"/>
    </location>
</feature>
<dbReference type="PANTHER" id="PTHR11328:SF28">
    <property type="entry name" value="MAJOR FACILITATOR SUPERFAMILY DOMAIN-CONTAINING PROTEIN 12"/>
    <property type="match status" value="1"/>
</dbReference>
<feature type="transmembrane region" description="Helical" evidence="6">
    <location>
        <begin position="460"/>
        <end position="484"/>
    </location>
</feature>
<dbReference type="GO" id="GO:0008643">
    <property type="term" value="P:carbohydrate transport"/>
    <property type="evidence" value="ECO:0007669"/>
    <property type="project" value="InterPro"/>
</dbReference>
<evidence type="ECO:0000313" key="8">
    <source>
        <dbReference type="Proteomes" id="UP000219901"/>
    </source>
</evidence>
<dbReference type="EMBL" id="NMTV01000045">
    <property type="protein sequence ID" value="PDX72559.1"/>
    <property type="molecule type" value="Genomic_DNA"/>
</dbReference>
<evidence type="ECO:0000256" key="2">
    <source>
        <dbReference type="ARBA" id="ARBA00022475"/>
    </source>
</evidence>
<dbReference type="Pfam" id="PF13347">
    <property type="entry name" value="MFS_2"/>
    <property type="match status" value="1"/>
</dbReference>
<dbReference type="Proteomes" id="UP000219901">
    <property type="component" value="Unassembled WGS sequence"/>
</dbReference>
<evidence type="ECO:0000256" key="5">
    <source>
        <dbReference type="ARBA" id="ARBA00023136"/>
    </source>
</evidence>
<feature type="transmembrane region" description="Helical" evidence="6">
    <location>
        <begin position="119"/>
        <end position="138"/>
    </location>
</feature>
<keyword evidence="7" id="KW-0813">Transport</keyword>
<feature type="transmembrane region" description="Helical" evidence="6">
    <location>
        <begin position="21"/>
        <end position="43"/>
    </location>
</feature>
<dbReference type="InterPro" id="IPR018043">
    <property type="entry name" value="Na/Gal_symport_CS"/>
</dbReference>
<evidence type="ECO:0000256" key="1">
    <source>
        <dbReference type="ARBA" id="ARBA00004651"/>
    </source>
</evidence>
<comment type="caution">
    <text evidence="7">The sequence shown here is derived from an EMBL/GenBank/DDBJ whole genome shotgun (WGS) entry which is preliminary data.</text>
</comment>
<dbReference type="GO" id="GO:0005886">
    <property type="term" value="C:plasma membrane"/>
    <property type="evidence" value="ECO:0007669"/>
    <property type="project" value="UniProtKB-SubCell"/>
</dbReference>
<dbReference type="InterPro" id="IPR036259">
    <property type="entry name" value="MFS_trans_sf"/>
</dbReference>
<dbReference type="GO" id="GO:0006814">
    <property type="term" value="P:sodium ion transport"/>
    <property type="evidence" value="ECO:0007669"/>
    <property type="project" value="InterPro"/>
</dbReference>
<evidence type="ECO:0000256" key="4">
    <source>
        <dbReference type="ARBA" id="ARBA00022989"/>
    </source>
</evidence>
<name>A0A2A7A060_9FIRM</name>
<feature type="transmembrane region" description="Helical" evidence="6">
    <location>
        <begin position="370"/>
        <end position="390"/>
    </location>
</feature>
<evidence type="ECO:0000256" key="3">
    <source>
        <dbReference type="ARBA" id="ARBA00022692"/>
    </source>
</evidence>
<dbReference type="PROSITE" id="PS00872">
    <property type="entry name" value="NA_GALACTOSIDE_SYMP"/>
    <property type="match status" value="1"/>
</dbReference>
<reference evidence="7 8" key="1">
    <citation type="journal article" date="2017" name="Front. Microbiol.">
        <title>New Insights into the Diversity of the Genus Faecalibacterium.</title>
        <authorList>
            <person name="Benevides L."/>
            <person name="Burman S."/>
            <person name="Martin R."/>
            <person name="Robert V."/>
            <person name="Thomas M."/>
            <person name="Miquel S."/>
            <person name="Chain F."/>
            <person name="Sokol H."/>
            <person name="Bermudez-Humaran L.G."/>
            <person name="Morrison M."/>
            <person name="Langella P."/>
            <person name="Azevedo V.A."/>
            <person name="Chatel J.M."/>
            <person name="Soares S."/>
        </authorList>
    </citation>
    <scope>NUCLEOTIDE SEQUENCE [LARGE SCALE GENOMIC DNA]</scope>
    <source>
        <strain evidence="7 8">CNCM I 4546</strain>
    </source>
</reference>
<keyword evidence="5 6" id="KW-0472">Membrane</keyword>
<organism evidence="7 8">
    <name type="scientific">Faecalibacterium prausnitzii</name>
    <dbReference type="NCBI Taxonomy" id="853"/>
    <lineage>
        <taxon>Bacteria</taxon>
        <taxon>Bacillati</taxon>
        <taxon>Bacillota</taxon>
        <taxon>Clostridia</taxon>
        <taxon>Eubacteriales</taxon>
        <taxon>Oscillospiraceae</taxon>
        <taxon>Faecalibacterium</taxon>
    </lineage>
</organism>
<feature type="transmembrane region" description="Helical" evidence="6">
    <location>
        <begin position="159"/>
        <end position="179"/>
    </location>
</feature>
<feature type="transmembrane region" description="Helical" evidence="6">
    <location>
        <begin position="264"/>
        <end position="291"/>
    </location>
</feature>